<dbReference type="GO" id="GO:0070628">
    <property type="term" value="F:proteasome binding"/>
    <property type="evidence" value="ECO:0007669"/>
    <property type="project" value="InterPro"/>
</dbReference>
<feature type="domain" description="Proteasome activator Blm10 N-terminal" evidence="12">
    <location>
        <begin position="19"/>
        <end position="89"/>
    </location>
</feature>
<dbReference type="Pfam" id="PF16547">
    <property type="entry name" value="BLM10_N"/>
    <property type="match status" value="1"/>
</dbReference>
<dbReference type="Pfam" id="PF11919">
    <property type="entry name" value="PSME4_C"/>
    <property type="match status" value="1"/>
</dbReference>
<reference evidence="14 15" key="1">
    <citation type="submission" date="2019-04" db="EMBL/GenBank/DDBJ databases">
        <title>Comparative genomics and transcriptomics to analyze fruiting body development in filamentous ascomycetes.</title>
        <authorList>
            <consortium name="DOE Joint Genome Institute"/>
            <person name="Lutkenhaus R."/>
            <person name="Traeger S."/>
            <person name="Breuer J."/>
            <person name="Kuo A."/>
            <person name="Lipzen A."/>
            <person name="Pangilinan J."/>
            <person name="Dilworth D."/>
            <person name="Sandor L."/>
            <person name="Poggeler S."/>
            <person name="Barry K."/>
            <person name="Grigoriev I.V."/>
            <person name="Nowrousian M."/>
        </authorList>
    </citation>
    <scope>NUCLEOTIDE SEQUENCE [LARGE SCALE GENOMIC DNA]</scope>
    <source>
        <strain evidence="14 15">CBS 389.68</strain>
    </source>
</reference>
<dbReference type="STRING" id="341454.A0A4S2MK84"/>
<dbReference type="PANTHER" id="PTHR32170:SF3">
    <property type="entry name" value="PROTEASOME ACTIVATOR COMPLEX SUBUNIT 4"/>
    <property type="match status" value="1"/>
</dbReference>
<evidence type="ECO:0000313" key="14">
    <source>
        <dbReference type="EMBL" id="TGZ77342.1"/>
    </source>
</evidence>
<keyword evidence="4" id="KW-0963">Cytoplasm</keyword>
<dbReference type="SUPFAM" id="SSF48371">
    <property type="entry name" value="ARM repeat"/>
    <property type="match status" value="1"/>
</dbReference>
<evidence type="ECO:0000256" key="9">
    <source>
        <dbReference type="SAM" id="MobiDB-lite"/>
    </source>
</evidence>
<evidence type="ECO:0000256" key="7">
    <source>
        <dbReference type="ARBA" id="ARBA00023204"/>
    </source>
</evidence>
<keyword evidence="7" id="KW-0234">DNA repair</keyword>
<dbReference type="InterPro" id="IPR021843">
    <property type="entry name" value="PSME4_C"/>
</dbReference>
<comment type="similarity">
    <text evidence="3">Belongs to the BLM10 family.</text>
</comment>
<keyword evidence="6" id="KW-0227">DNA damage</keyword>
<dbReference type="GO" id="GO:0005829">
    <property type="term" value="C:cytosol"/>
    <property type="evidence" value="ECO:0007669"/>
    <property type="project" value="TreeGrafter"/>
</dbReference>
<dbReference type="Pfam" id="PF23096">
    <property type="entry name" value="HEAT_PSME4"/>
    <property type="match status" value="1"/>
</dbReference>
<dbReference type="PANTHER" id="PTHR32170">
    <property type="entry name" value="PROTEASOME ACTIVATOR COMPLEX SUBUNIT 4"/>
    <property type="match status" value="1"/>
</dbReference>
<dbReference type="Proteomes" id="UP000298138">
    <property type="component" value="Unassembled WGS sequence"/>
</dbReference>
<evidence type="ECO:0000259" key="12">
    <source>
        <dbReference type="Pfam" id="PF16547"/>
    </source>
</evidence>
<gene>
    <name evidence="14" type="ORF">EX30DRAFT_398649</name>
</gene>
<keyword evidence="8" id="KW-0539">Nucleus</keyword>
<evidence type="ECO:0000259" key="10">
    <source>
        <dbReference type="Pfam" id="PF11919"/>
    </source>
</evidence>
<feature type="compositionally biased region" description="Gly residues" evidence="9">
    <location>
        <begin position="29"/>
        <end position="40"/>
    </location>
</feature>
<feature type="domain" description="Proteasome activator Blm10 middle HEAT repeats region" evidence="11">
    <location>
        <begin position="378"/>
        <end position="898"/>
    </location>
</feature>
<organism evidence="14 15">
    <name type="scientific">Ascodesmis nigricans</name>
    <dbReference type="NCBI Taxonomy" id="341454"/>
    <lineage>
        <taxon>Eukaryota</taxon>
        <taxon>Fungi</taxon>
        <taxon>Dikarya</taxon>
        <taxon>Ascomycota</taxon>
        <taxon>Pezizomycotina</taxon>
        <taxon>Pezizomycetes</taxon>
        <taxon>Pezizales</taxon>
        <taxon>Ascodesmidaceae</taxon>
        <taxon>Ascodesmis</taxon>
    </lineage>
</organism>
<feature type="domain" description="Proteasome activator complex subunit 4-like HEAT repeat-like" evidence="13">
    <location>
        <begin position="1345"/>
        <end position="1552"/>
    </location>
</feature>
<accession>A0A4S2MK84</accession>
<evidence type="ECO:0000256" key="2">
    <source>
        <dbReference type="ARBA" id="ARBA00004496"/>
    </source>
</evidence>
<dbReference type="OrthoDB" id="17907at2759"/>
<dbReference type="InterPro" id="IPR032430">
    <property type="entry name" value="Blm10_mid"/>
</dbReference>
<dbReference type="GO" id="GO:0005634">
    <property type="term" value="C:nucleus"/>
    <property type="evidence" value="ECO:0007669"/>
    <property type="project" value="UniProtKB-SubCell"/>
</dbReference>
<evidence type="ECO:0000256" key="8">
    <source>
        <dbReference type="ARBA" id="ARBA00023242"/>
    </source>
</evidence>
<keyword evidence="15" id="KW-1185">Reference proteome</keyword>
<evidence type="ECO:0000256" key="5">
    <source>
        <dbReference type="ARBA" id="ARBA00022737"/>
    </source>
</evidence>
<keyword evidence="5" id="KW-0677">Repeat</keyword>
<evidence type="ECO:0000313" key="15">
    <source>
        <dbReference type="Proteomes" id="UP000298138"/>
    </source>
</evidence>
<evidence type="ECO:0000256" key="6">
    <source>
        <dbReference type="ARBA" id="ARBA00022763"/>
    </source>
</evidence>
<evidence type="ECO:0008006" key="16">
    <source>
        <dbReference type="Google" id="ProtNLM"/>
    </source>
</evidence>
<dbReference type="InParanoid" id="A0A4S2MK84"/>
<dbReference type="GO" id="GO:0016504">
    <property type="term" value="F:peptidase activator activity"/>
    <property type="evidence" value="ECO:0007669"/>
    <property type="project" value="InterPro"/>
</dbReference>
<evidence type="ECO:0000256" key="1">
    <source>
        <dbReference type="ARBA" id="ARBA00004123"/>
    </source>
</evidence>
<dbReference type="GO" id="GO:0010499">
    <property type="term" value="P:proteasomal ubiquitin-independent protein catabolic process"/>
    <property type="evidence" value="ECO:0007669"/>
    <property type="project" value="TreeGrafter"/>
</dbReference>
<dbReference type="InterPro" id="IPR035309">
    <property type="entry name" value="PSME4"/>
</dbReference>
<evidence type="ECO:0000259" key="13">
    <source>
        <dbReference type="Pfam" id="PF23096"/>
    </source>
</evidence>
<evidence type="ECO:0000256" key="3">
    <source>
        <dbReference type="ARBA" id="ARBA00005739"/>
    </source>
</evidence>
<name>A0A4S2MK84_9PEZI</name>
<proteinExistence type="inferred from homology"/>
<feature type="domain" description="Proteasome activator complex subunit 4 C-terminal" evidence="10">
    <location>
        <begin position="1845"/>
        <end position="1933"/>
    </location>
</feature>
<dbReference type="InterPro" id="IPR032372">
    <property type="entry name" value="Blm10_N"/>
</dbReference>
<dbReference type="EMBL" id="ML220155">
    <property type="protein sequence ID" value="TGZ77342.1"/>
    <property type="molecule type" value="Genomic_DNA"/>
</dbReference>
<dbReference type="GO" id="GO:0006281">
    <property type="term" value="P:DNA repair"/>
    <property type="evidence" value="ECO:0007669"/>
    <property type="project" value="UniProtKB-KW"/>
</dbReference>
<protein>
    <recommendedName>
        <fullName evidence="16">Proteasome activator subunit 4</fullName>
    </recommendedName>
</protein>
<feature type="region of interest" description="Disordered" evidence="9">
    <location>
        <begin position="907"/>
        <end position="937"/>
    </location>
</feature>
<dbReference type="Pfam" id="PF16507">
    <property type="entry name" value="HEAT_PSME4_mid"/>
    <property type="match status" value="1"/>
</dbReference>
<evidence type="ECO:0000256" key="4">
    <source>
        <dbReference type="ARBA" id="ARBA00022490"/>
    </source>
</evidence>
<dbReference type="Gene3D" id="1.10.287.2210">
    <property type="match status" value="1"/>
</dbReference>
<sequence length="1933" mass="218458">MSKIPDYVIAQLGLSGNDQVDSGATSPGAGWGDTTTGGGDQQCRYRPRTFPYQKYLPYEVEDETARQAHLDLIIKQLYISIESRDFVPGAVRWSRELRNWLELKFDLPRTTRVKLVKLYYELAMAPGLDPAVSERFASMFMTLIKRKHYLRPGKDLTLNWKVLYTELKLFVLPQDDNILHTAYNARKNIRTVIRMCTSAQYYFDPQELPAMFEEFLPSFTASRLDFAFVVMGLLNILLPTSPPPPDNDKLQPRYYMPTLFHLWSLVNRSKKVDIAMVDLISRFARDLLPASHIPFGEYGIFTSEQSSLVFTAILRLLDIPVGQSTTPYSNTIDQAAGSGVYLERDQRKSPIAHKIARWVVMSLSPQCLNKENSVLAGLEGLIQAVETFFHPSNSGAWTKTLAQLVFYLADFFVMRWNRESSGEMDIPPERKLNPELKDRFVLCLRDVVFMGIYSKSNSAMEFSLSSLQALAYLQPKLILPGALQRIYPAMQGLVEVHRTTSSLRSLQVLSRILVTTHGFRCHVTTLLGLALPGIDANDLDKTLHTLSLIQTIAYNVPFHDLGADDNGNAALNWVANEADRLEREGADVHIDYEAELTVEDEKQILVSSTAGFAEWVISFLGRIFTLLENLPDASHVRSNSPEEHVMNSLPATFTPLFAALSPELFDIALHKVADFVGSQVIHQARDAMAFICNCLCKVNPEKGLKRLIPVLIRNIRFEIEDNSAASTRNSGSEILPRDRGLVWHISILSMCVVHVGDAVLQHRDELFEIAEYLQRKCKGIPAVHVSNFIHHLLLNCTLTYTCDHGLFEKPDPAGADTWGKIYPPGELTINWHKPSREEIEFSVKLFESQAGGAVKALRSLTTDSSDIKRDGIGKEWSDEVTRNLVLLRLAISGVSVLFDPEYVPEGRLWQKPNDPDSDDGEGDTGLGESDLEESAATRKYESGYPFATREDPVYRRVHSLRDEIGRSFHEVHQFLTSKQEDDVACFNALYTAYRAWFVDVGLERSSHILERVNRLFNSDVSSFKVSGLRKQYPRPLLLRRALLYHIRRLRYNASPRPLSELDRLLLLDLAQSCVSLYPDIRRHAQSAGESATKVMVGSRPLVIPPLLEAYEKALKDDDLRRIKGAMYTLLYGNLSSTAGRNWNFAPTLIRCFIASSTLDKPSIQRLASGAVYHVIDFGRPIEPIIILDESTVRAIAPNEDLLGLIAQKRDRMERKRDKIESKKAALAVELVELARTSHWKTATRAATVAVNMALRFDTIAPEGLYDLATVGTVDQHPGLRGLYSGALVALFCLIEFRVMCDHKYANMLTETIKVPHKLEIQPDVDDPQWTEKFLASFAQPATDYFVDLESAGWLAWGRKFPAYKANPTTGYEYDEVEKKARERIGSHMDRKWFNSFFGFMKQEPREGASDRFRMTTIMLLRYAFSLVRDGIAPTTIEEIQAEFKDVLGDGSDKHQNRAAAEILGAFVIAYRGSTVPADRERMWEFAFPVIKDIFQDGITPDNSSHWASFLHLLFTGSDPRRAWPILEWLASFRLDMNSNAAFKESSKIQLLQQVVCDAGWHFQLEDPIIADFIQHIDHPYKGVREAVGAALGALHRTKHHVSYRDVATLMDIQSRASPIGERPYRATEKFVQTMTEIFDRIEQWRQARTPGQQAQSSYTMACKTVLLWIDGALSSYECTQLAPFFANMFMPQMLHMMDVKEDPELMSLAYHVFRQLPNVPLPIGEDSDFIEALIKIGTTSSFWHQRLRVLINIQVVYFRRLFLISRKHQQQLFSAVSDMLVDTQMEVRMGAAATLSGMIRCSPVRLRDSVLQELKQKFTDLLYSNPLPKRSPAGTPTPGYNRTTLSRHAAVLGLGALVQAFPYASPPPLWLPEVLATLATKAAGDPGMVGTSVKGVLAEFKKTRQDTWHVDVKAFSMEQLEDLEGVLWKSYFA</sequence>
<comment type="subcellular location">
    <subcellularLocation>
        <location evidence="2">Cytoplasm</location>
    </subcellularLocation>
    <subcellularLocation>
        <location evidence="1">Nucleus</location>
    </subcellularLocation>
</comment>
<evidence type="ECO:0000259" key="11">
    <source>
        <dbReference type="Pfam" id="PF16507"/>
    </source>
</evidence>
<dbReference type="FunCoup" id="A0A4S2MK84">
    <property type="interactions" value="325"/>
</dbReference>
<dbReference type="InterPro" id="IPR016024">
    <property type="entry name" value="ARM-type_fold"/>
</dbReference>
<feature type="region of interest" description="Disordered" evidence="9">
    <location>
        <begin position="19"/>
        <end position="40"/>
    </location>
</feature>
<dbReference type="InterPro" id="IPR055455">
    <property type="entry name" value="HEAT_PSME4"/>
</dbReference>